<evidence type="ECO:0000259" key="12">
    <source>
        <dbReference type="PROSITE" id="PS51194"/>
    </source>
</evidence>
<accession>A0ABT7PER9</accession>
<keyword evidence="5 9" id="KW-0347">Helicase</keyword>
<dbReference type="PROSITE" id="PS00039">
    <property type="entry name" value="DEAD_ATP_HELICASE"/>
    <property type="match status" value="1"/>
</dbReference>
<dbReference type="Gene3D" id="3.30.70.330">
    <property type="match status" value="1"/>
</dbReference>
<dbReference type="Pfam" id="PF03880">
    <property type="entry name" value="DbpA"/>
    <property type="match status" value="1"/>
</dbReference>
<evidence type="ECO:0000256" key="4">
    <source>
        <dbReference type="ARBA" id="ARBA00022801"/>
    </source>
</evidence>
<dbReference type="PROSITE" id="PS51194">
    <property type="entry name" value="HELICASE_CTER"/>
    <property type="match status" value="1"/>
</dbReference>
<evidence type="ECO:0000256" key="7">
    <source>
        <dbReference type="ARBA" id="ARBA00023016"/>
    </source>
</evidence>
<organism evidence="14 15">
    <name type="scientific">Roseiconus lacunae</name>
    <dbReference type="NCBI Taxonomy" id="2605694"/>
    <lineage>
        <taxon>Bacteria</taxon>
        <taxon>Pseudomonadati</taxon>
        <taxon>Planctomycetota</taxon>
        <taxon>Planctomycetia</taxon>
        <taxon>Pirellulales</taxon>
        <taxon>Pirellulaceae</taxon>
        <taxon>Roseiconus</taxon>
    </lineage>
</organism>
<dbReference type="InterPro" id="IPR000629">
    <property type="entry name" value="RNA-helicase_DEAD-box_CS"/>
</dbReference>
<feature type="region of interest" description="Disordered" evidence="10">
    <location>
        <begin position="700"/>
        <end position="773"/>
    </location>
</feature>
<feature type="compositionally biased region" description="Basic residues" evidence="10">
    <location>
        <begin position="716"/>
        <end position="732"/>
    </location>
</feature>
<evidence type="ECO:0000256" key="5">
    <source>
        <dbReference type="ARBA" id="ARBA00022806"/>
    </source>
</evidence>
<feature type="region of interest" description="Disordered" evidence="10">
    <location>
        <begin position="585"/>
        <end position="631"/>
    </location>
</feature>
<reference evidence="14 15" key="1">
    <citation type="submission" date="2023-06" db="EMBL/GenBank/DDBJ databases">
        <title>Roseiconus lacunae JC819 isolated from Gulf of Mannar region, Tamil Nadu.</title>
        <authorList>
            <person name="Pk S."/>
            <person name="Ch S."/>
            <person name="Ch V.R."/>
        </authorList>
    </citation>
    <scope>NUCLEOTIDE SEQUENCE [LARGE SCALE GENOMIC DNA]</scope>
    <source>
        <strain evidence="14 15">JC819</strain>
    </source>
</reference>
<evidence type="ECO:0000259" key="11">
    <source>
        <dbReference type="PROSITE" id="PS51192"/>
    </source>
</evidence>
<name>A0ABT7PER9_9BACT</name>
<evidence type="ECO:0000313" key="14">
    <source>
        <dbReference type="EMBL" id="MDM4015000.1"/>
    </source>
</evidence>
<feature type="region of interest" description="Disordered" evidence="10">
    <location>
        <begin position="1"/>
        <end position="160"/>
    </location>
</feature>
<evidence type="ECO:0000256" key="2">
    <source>
        <dbReference type="ARBA" id="ARBA00022490"/>
    </source>
</evidence>
<dbReference type="CDD" id="cd12499">
    <property type="entry name" value="RRM_EcCsdA_like"/>
    <property type="match status" value="1"/>
</dbReference>
<feature type="compositionally biased region" description="Basic and acidic residues" evidence="10">
    <location>
        <begin position="120"/>
        <end position="130"/>
    </location>
</feature>
<dbReference type="PROSITE" id="PS51195">
    <property type="entry name" value="Q_MOTIF"/>
    <property type="match status" value="1"/>
</dbReference>
<dbReference type="Pfam" id="PF00270">
    <property type="entry name" value="DEAD"/>
    <property type="match status" value="1"/>
</dbReference>
<feature type="compositionally biased region" description="Gly residues" evidence="10">
    <location>
        <begin position="742"/>
        <end position="759"/>
    </location>
</feature>
<proteinExistence type="inferred from homology"/>
<comment type="similarity">
    <text evidence="9">Belongs to the DEAD box helicase family.</text>
</comment>
<feature type="compositionally biased region" description="Polar residues" evidence="10">
    <location>
        <begin position="17"/>
        <end position="44"/>
    </location>
</feature>
<dbReference type="EC" id="3.6.4.13" evidence="1"/>
<dbReference type="Pfam" id="PF00271">
    <property type="entry name" value="Helicase_C"/>
    <property type="match status" value="1"/>
</dbReference>
<evidence type="ECO:0000259" key="13">
    <source>
        <dbReference type="PROSITE" id="PS51195"/>
    </source>
</evidence>
<dbReference type="SUPFAM" id="SSF52540">
    <property type="entry name" value="P-loop containing nucleoside triphosphate hydrolases"/>
    <property type="match status" value="1"/>
</dbReference>
<feature type="compositionally biased region" description="Acidic residues" evidence="10">
    <location>
        <begin position="69"/>
        <end position="86"/>
    </location>
</feature>
<feature type="compositionally biased region" description="Basic residues" evidence="10">
    <location>
        <begin position="760"/>
        <end position="773"/>
    </location>
</feature>
<dbReference type="CDD" id="cd00268">
    <property type="entry name" value="DEADc"/>
    <property type="match status" value="1"/>
</dbReference>
<dbReference type="PANTHER" id="PTHR47963">
    <property type="entry name" value="DEAD-BOX ATP-DEPENDENT RNA HELICASE 47, MITOCHONDRIAL"/>
    <property type="match status" value="1"/>
</dbReference>
<dbReference type="EMBL" id="JASZZN010000004">
    <property type="protein sequence ID" value="MDM4015000.1"/>
    <property type="molecule type" value="Genomic_DNA"/>
</dbReference>
<keyword evidence="3 9" id="KW-0547">Nucleotide-binding</keyword>
<keyword evidence="4 9" id="KW-0378">Hydrolase</keyword>
<evidence type="ECO:0000256" key="10">
    <source>
        <dbReference type="SAM" id="MobiDB-lite"/>
    </source>
</evidence>
<dbReference type="Gene3D" id="3.40.50.300">
    <property type="entry name" value="P-loop containing nucleotide triphosphate hydrolases"/>
    <property type="match status" value="2"/>
</dbReference>
<keyword evidence="2" id="KW-0963">Cytoplasm</keyword>
<protein>
    <recommendedName>
        <fullName evidence="1">RNA helicase</fullName>
        <ecNumber evidence="1">3.6.4.13</ecNumber>
    </recommendedName>
</protein>
<dbReference type="InterPro" id="IPR005580">
    <property type="entry name" value="DbpA/CsdA_RNA-bd_dom"/>
</dbReference>
<dbReference type="InterPro" id="IPR014001">
    <property type="entry name" value="Helicase_ATP-bd"/>
</dbReference>
<dbReference type="PANTHER" id="PTHR47963:SF8">
    <property type="entry name" value="ATP-DEPENDENT RNA HELICASE DEAD"/>
    <property type="match status" value="1"/>
</dbReference>
<dbReference type="InterPro" id="IPR050547">
    <property type="entry name" value="DEAD_box_RNA_helicases"/>
</dbReference>
<feature type="domain" description="Helicase ATP-binding" evidence="11">
    <location>
        <begin position="188"/>
        <end position="359"/>
    </location>
</feature>
<dbReference type="SMART" id="SM00490">
    <property type="entry name" value="HELICc"/>
    <property type="match status" value="1"/>
</dbReference>
<evidence type="ECO:0000256" key="1">
    <source>
        <dbReference type="ARBA" id="ARBA00012552"/>
    </source>
</evidence>
<dbReference type="CDD" id="cd18787">
    <property type="entry name" value="SF2_C_DEAD"/>
    <property type="match status" value="1"/>
</dbReference>
<feature type="domain" description="DEAD-box RNA helicase Q" evidence="13">
    <location>
        <begin position="157"/>
        <end position="185"/>
    </location>
</feature>
<keyword evidence="15" id="KW-1185">Reference proteome</keyword>
<evidence type="ECO:0000256" key="8">
    <source>
        <dbReference type="PROSITE-ProRule" id="PRU00552"/>
    </source>
</evidence>
<dbReference type="RefSeq" id="WP_289162581.1">
    <property type="nucleotide sequence ID" value="NZ_JASZZN010000004.1"/>
</dbReference>
<feature type="compositionally biased region" description="Polar residues" evidence="10">
    <location>
        <begin position="105"/>
        <end position="114"/>
    </location>
</feature>
<dbReference type="InterPro" id="IPR057325">
    <property type="entry name" value="DeaD_dimer"/>
</dbReference>
<gene>
    <name evidence="14" type="ORF">QTN89_06135</name>
</gene>
<evidence type="ECO:0000313" key="15">
    <source>
        <dbReference type="Proteomes" id="UP001239462"/>
    </source>
</evidence>
<dbReference type="Proteomes" id="UP001239462">
    <property type="component" value="Unassembled WGS sequence"/>
</dbReference>
<dbReference type="InterPro" id="IPR001650">
    <property type="entry name" value="Helicase_C-like"/>
</dbReference>
<dbReference type="InterPro" id="IPR011545">
    <property type="entry name" value="DEAD/DEAH_box_helicase_dom"/>
</dbReference>
<sequence>MSNELELMDEAARTEIENVTVQSGDEQVTVNEDTVDQNTVNQDLAPTEEAPKSDEALAAAAQTVAPEPEVSEPEGEPVNEAEDVETAVEASADNAAASSPNASSETQPSESQPAVVSPRPAEENSEKNEGASEVIANAKTVTEPAPKKEESDEPREHRFRDFDLSSDVQLAIDVSGYATPTEVQRRIIPHILEGQDVLAQSQTGTGKTAAFALPLLSKIRRRAKLPQILVLAPTRELATQVAKSFETYGANIPKLRIVALYGGADYDPQLRALHRGVHVVVGTPGRVIDHIKRGALKLDALDAVVLDEADEMLNLGFIEDVEWILQQTPEQKQTALFSATMPGPIRRVADQYLNDPAVITVRKKTLTADTIEQRCVIIQERSKRELLCRLIEVEDTDGVLVFTKTKDSTVAVADHLTTLGLRAAALNGDLPQARRQKTVDQLKSGKLDILVATDVAARGLDVQRISHVFNYDLPHDSESYVHRIGRTGRAGRKGVAYIFLTPRQRNKLRLIEKATKQRIEVFDPPSKDQLTDVRIERFKSEIGKAMSSPDQALFKKILADYAEQSGTEMLDIAAALGVLSRGGQPLVAKDLTPSHEPRKPRDRDRDRDDDGGSRRRRSRFGERPESGMDRYWIGVGHSDGVRPGNIVGAIANEVGIPGSDIGPISINETFSTVDLPAGLPGDVIEYLQNTWVAGRQLRIRPFTEKPPRDGNGGGKGRYKKGFKGGKPGKKFGRSSSEMSDRGGSGRSGGKPGGKSGGRPFGKKFKSKKKFDRG</sequence>
<feature type="compositionally biased region" description="Low complexity" evidence="10">
    <location>
        <begin position="90"/>
        <end position="104"/>
    </location>
</feature>
<dbReference type="PROSITE" id="PS51192">
    <property type="entry name" value="HELICASE_ATP_BIND_1"/>
    <property type="match status" value="1"/>
</dbReference>
<dbReference type="InterPro" id="IPR014014">
    <property type="entry name" value="RNA_helicase_DEAD_Q_motif"/>
</dbReference>
<dbReference type="GO" id="GO:0004386">
    <property type="term" value="F:helicase activity"/>
    <property type="evidence" value="ECO:0007669"/>
    <property type="project" value="UniProtKB-KW"/>
</dbReference>
<keyword evidence="6 9" id="KW-0067">ATP-binding</keyword>
<feature type="compositionally biased region" description="Basic and acidic residues" evidence="10">
    <location>
        <begin position="145"/>
        <end position="160"/>
    </location>
</feature>
<evidence type="ECO:0000256" key="6">
    <source>
        <dbReference type="ARBA" id="ARBA00022840"/>
    </source>
</evidence>
<dbReference type="InterPro" id="IPR034415">
    <property type="entry name" value="CsdA_RRM"/>
</dbReference>
<keyword evidence="7" id="KW-0346">Stress response</keyword>
<evidence type="ECO:0000256" key="9">
    <source>
        <dbReference type="RuleBase" id="RU000492"/>
    </source>
</evidence>
<feature type="compositionally biased region" description="Basic and acidic residues" evidence="10">
    <location>
        <begin position="592"/>
        <end position="628"/>
    </location>
</feature>
<feature type="short sequence motif" description="Q motif" evidence="8">
    <location>
        <begin position="157"/>
        <end position="185"/>
    </location>
</feature>
<dbReference type="Pfam" id="PF25399">
    <property type="entry name" value="DeaD_dimer"/>
    <property type="match status" value="1"/>
</dbReference>
<dbReference type="InterPro" id="IPR027417">
    <property type="entry name" value="P-loop_NTPase"/>
</dbReference>
<evidence type="ECO:0000256" key="3">
    <source>
        <dbReference type="ARBA" id="ARBA00022741"/>
    </source>
</evidence>
<comment type="caution">
    <text evidence="14">The sequence shown here is derived from an EMBL/GenBank/DDBJ whole genome shotgun (WGS) entry which is preliminary data.</text>
</comment>
<dbReference type="SMART" id="SM00487">
    <property type="entry name" value="DEXDc"/>
    <property type="match status" value="1"/>
</dbReference>
<dbReference type="InterPro" id="IPR044742">
    <property type="entry name" value="DEAD/DEAH_RhlB"/>
</dbReference>
<dbReference type="InterPro" id="IPR012677">
    <property type="entry name" value="Nucleotide-bd_a/b_plait_sf"/>
</dbReference>
<feature type="domain" description="Helicase C-terminal" evidence="12">
    <location>
        <begin position="370"/>
        <end position="530"/>
    </location>
</feature>